<feature type="domain" description="Transposable element P transposase-like RNase H C-terminal" evidence="1">
    <location>
        <begin position="1"/>
        <end position="33"/>
    </location>
</feature>
<dbReference type="PANTHER" id="PTHR47577:SF2">
    <property type="entry name" value="THAP DOMAIN CONTAINING 9"/>
    <property type="match status" value="1"/>
</dbReference>
<name>A0ABD0JPP8_9CAEN</name>
<dbReference type="AlphaFoldDB" id="A0ABD0JPP8"/>
<keyword evidence="3" id="KW-1185">Reference proteome</keyword>
<comment type="caution">
    <text evidence="2">The sequence shown here is derived from an EMBL/GenBank/DDBJ whole genome shotgun (WGS) entry which is preliminary data.</text>
</comment>
<dbReference type="Proteomes" id="UP001519460">
    <property type="component" value="Unassembled WGS sequence"/>
</dbReference>
<proteinExistence type="predicted"/>
<accession>A0ABD0JPP8</accession>
<evidence type="ECO:0000313" key="2">
    <source>
        <dbReference type="EMBL" id="KAK7476709.1"/>
    </source>
</evidence>
<gene>
    <name evidence="2" type="ORF">BaRGS_00032046</name>
</gene>
<dbReference type="EMBL" id="JACVVK020000368">
    <property type="protein sequence ID" value="KAK7476709.1"/>
    <property type="molecule type" value="Genomic_DNA"/>
</dbReference>
<dbReference type="PANTHER" id="PTHR47577">
    <property type="entry name" value="THAP DOMAIN-CONTAINING PROTEIN 6"/>
    <property type="match status" value="1"/>
</dbReference>
<evidence type="ECO:0000313" key="3">
    <source>
        <dbReference type="Proteomes" id="UP001519460"/>
    </source>
</evidence>
<organism evidence="2 3">
    <name type="scientific">Batillaria attramentaria</name>
    <dbReference type="NCBI Taxonomy" id="370345"/>
    <lineage>
        <taxon>Eukaryota</taxon>
        <taxon>Metazoa</taxon>
        <taxon>Spiralia</taxon>
        <taxon>Lophotrochozoa</taxon>
        <taxon>Mollusca</taxon>
        <taxon>Gastropoda</taxon>
        <taxon>Caenogastropoda</taxon>
        <taxon>Sorbeoconcha</taxon>
        <taxon>Cerithioidea</taxon>
        <taxon>Batillariidae</taxon>
        <taxon>Batillaria</taxon>
    </lineage>
</organism>
<reference evidence="2 3" key="1">
    <citation type="journal article" date="2023" name="Sci. Data">
        <title>Genome assembly of the Korean intertidal mud-creeper Batillaria attramentaria.</title>
        <authorList>
            <person name="Patra A.K."/>
            <person name="Ho P.T."/>
            <person name="Jun S."/>
            <person name="Lee S.J."/>
            <person name="Kim Y."/>
            <person name="Won Y.J."/>
        </authorList>
    </citation>
    <scope>NUCLEOTIDE SEQUENCE [LARGE SCALE GENOMIC DNA]</scope>
    <source>
        <strain evidence="2">Wonlab-2016</strain>
    </source>
</reference>
<protein>
    <recommendedName>
        <fullName evidence="1">Transposable element P transposase-like RNase H C-terminal domain-containing protein</fullName>
    </recommendedName>
</protein>
<evidence type="ECO:0000259" key="1">
    <source>
        <dbReference type="Pfam" id="PF21789"/>
    </source>
</evidence>
<dbReference type="InterPro" id="IPR048367">
    <property type="entry name" value="TNP-like_RNaseH_C"/>
</dbReference>
<dbReference type="Pfam" id="PF21789">
    <property type="entry name" value="TNP-like_RNaseH_C"/>
    <property type="match status" value="1"/>
</dbReference>
<sequence>MSQDHLELFFGAIRAYGGSNNNPTVREFVAAYKRMMMRQDIEIVTVNATPQDDTAVLSSASCITAMRTAVSDDTEDIMVARRYDLPVTSEDDDLSTIPDLPELSIFRELTKDRGGLRKPSEGVVEVCLATEKLFQKLLFQTKQKLPQTPRLADIFAHSVLQQTATKAFISLSDYMFDTEPDNNHVFQLIKAVTRAYCKICMHHLVKQYNTQITGRYIRKTMSKMILFKHQ</sequence>